<comment type="caution">
    <text evidence="1">The sequence shown here is derived from an EMBL/GenBank/DDBJ whole genome shotgun (WGS) entry which is preliminary data.</text>
</comment>
<organism evidence="1 2">
    <name type="scientific">Seminavis robusta</name>
    <dbReference type="NCBI Taxonomy" id="568900"/>
    <lineage>
        <taxon>Eukaryota</taxon>
        <taxon>Sar</taxon>
        <taxon>Stramenopiles</taxon>
        <taxon>Ochrophyta</taxon>
        <taxon>Bacillariophyta</taxon>
        <taxon>Bacillariophyceae</taxon>
        <taxon>Bacillariophycidae</taxon>
        <taxon>Naviculales</taxon>
        <taxon>Naviculaceae</taxon>
        <taxon>Seminavis</taxon>
    </lineage>
</organism>
<reference evidence="1" key="1">
    <citation type="submission" date="2020-06" db="EMBL/GenBank/DDBJ databases">
        <authorList>
            <consortium name="Plant Systems Biology data submission"/>
        </authorList>
    </citation>
    <scope>NUCLEOTIDE SEQUENCE</scope>
    <source>
        <strain evidence="1">D6</strain>
    </source>
</reference>
<sequence>MGSNVFCLSLFHRDYNTIISMHNINLSVQITVPLAGNRNHCQASRSSCNSTTRKVTNDSLDRCDMDVFWFMSDTGRGNLSNSIGNIRTRVGSQVAEGTKD</sequence>
<dbReference type="Proteomes" id="UP001153069">
    <property type="component" value="Unassembled WGS sequence"/>
</dbReference>
<evidence type="ECO:0000313" key="1">
    <source>
        <dbReference type="EMBL" id="CAB9503897.1"/>
    </source>
</evidence>
<name>A0A9N8DIQ1_9STRA</name>
<evidence type="ECO:0000313" key="2">
    <source>
        <dbReference type="Proteomes" id="UP001153069"/>
    </source>
</evidence>
<gene>
    <name evidence="1" type="ORF">SEMRO_179_G078501.1</name>
</gene>
<protein>
    <submittedName>
        <fullName evidence="1">Uncharacterized protein</fullName>
    </submittedName>
</protein>
<keyword evidence="2" id="KW-1185">Reference proteome</keyword>
<dbReference type="AlphaFoldDB" id="A0A9N8DIQ1"/>
<dbReference type="EMBL" id="CAICTM010000178">
    <property type="protein sequence ID" value="CAB9503897.1"/>
    <property type="molecule type" value="Genomic_DNA"/>
</dbReference>
<accession>A0A9N8DIQ1</accession>
<proteinExistence type="predicted"/>